<proteinExistence type="predicted"/>
<evidence type="ECO:0000313" key="1">
    <source>
        <dbReference type="EMBL" id="OGB73801.1"/>
    </source>
</evidence>
<name>A0A1F4NQV6_UNCK3</name>
<gene>
    <name evidence="1" type="ORF">A3K51_03185</name>
</gene>
<organism evidence="1 2">
    <name type="scientific">candidate division Kazan bacterium RIFCSPLOWO2_01_FULL_45_19</name>
    <dbReference type="NCBI Taxonomy" id="1798538"/>
    <lineage>
        <taxon>Bacteria</taxon>
        <taxon>Bacteria division Kazan-3B-28</taxon>
    </lineage>
</organism>
<sequence length="141" mass="15278">MKVMVVKTLKELLEHDSRLEAIRSELEANIGDEQLEYALILESRGSLQKPPSANGILPSVAILTARELILVETKPNKEDARGYIPIINRMLIADIVGTTQEAGRFKVLLGGGGNVVFDVDQPSALLPFIGTLSGLIRNVSS</sequence>
<reference evidence="1 2" key="1">
    <citation type="journal article" date="2016" name="Nat. Commun.">
        <title>Thousands of microbial genomes shed light on interconnected biogeochemical processes in an aquifer system.</title>
        <authorList>
            <person name="Anantharaman K."/>
            <person name="Brown C.T."/>
            <person name="Hug L.A."/>
            <person name="Sharon I."/>
            <person name="Castelle C.J."/>
            <person name="Probst A.J."/>
            <person name="Thomas B.C."/>
            <person name="Singh A."/>
            <person name="Wilkins M.J."/>
            <person name="Karaoz U."/>
            <person name="Brodie E.L."/>
            <person name="Williams K.H."/>
            <person name="Hubbard S.S."/>
            <person name="Banfield J.F."/>
        </authorList>
    </citation>
    <scope>NUCLEOTIDE SEQUENCE [LARGE SCALE GENOMIC DNA]</scope>
</reference>
<comment type="caution">
    <text evidence="1">The sequence shown here is derived from an EMBL/GenBank/DDBJ whole genome shotgun (WGS) entry which is preliminary data.</text>
</comment>
<protein>
    <submittedName>
        <fullName evidence="1">Uncharacterized protein</fullName>
    </submittedName>
</protein>
<dbReference type="EMBL" id="METD01000001">
    <property type="protein sequence ID" value="OGB73801.1"/>
    <property type="molecule type" value="Genomic_DNA"/>
</dbReference>
<dbReference type="AlphaFoldDB" id="A0A1F4NQV6"/>
<dbReference type="Proteomes" id="UP000178085">
    <property type="component" value="Unassembled WGS sequence"/>
</dbReference>
<evidence type="ECO:0000313" key="2">
    <source>
        <dbReference type="Proteomes" id="UP000178085"/>
    </source>
</evidence>
<accession>A0A1F4NQV6</accession>